<dbReference type="OrthoDB" id="5978641at2759"/>
<sequence>MFLQIDMNGLVSGTANCSSKFVQLELLSVGRAGLKMIKGVASGRYLAMNNKGIVYSTKQSGEEETLFVEKMQSSGYNTFASSKYYQKAFYDTFVAIKRNGRVKPGRLTNKLQKPAHFLILPAVSKSTC</sequence>
<dbReference type="InterPro" id="IPR002209">
    <property type="entry name" value="Fibroblast_GF_fam"/>
</dbReference>
<comment type="similarity">
    <text evidence="1">Belongs to the heparin-binding growth factors family.</text>
</comment>
<gene>
    <name evidence="3" type="primary">LOC116289049</name>
</gene>
<dbReference type="Gene3D" id="2.80.10.50">
    <property type="match status" value="1"/>
</dbReference>
<organism evidence="2 3">
    <name type="scientific">Actinia tenebrosa</name>
    <name type="common">Australian red waratah sea anemone</name>
    <dbReference type="NCBI Taxonomy" id="6105"/>
    <lineage>
        <taxon>Eukaryota</taxon>
        <taxon>Metazoa</taxon>
        <taxon>Cnidaria</taxon>
        <taxon>Anthozoa</taxon>
        <taxon>Hexacorallia</taxon>
        <taxon>Actiniaria</taxon>
        <taxon>Actiniidae</taxon>
        <taxon>Actinia</taxon>
    </lineage>
</organism>
<proteinExistence type="inferred from homology"/>
<keyword evidence="2" id="KW-1185">Reference proteome</keyword>
<accession>A0A6P8H8H0</accession>
<dbReference type="Pfam" id="PF00167">
    <property type="entry name" value="FGF"/>
    <property type="match status" value="1"/>
</dbReference>
<dbReference type="SUPFAM" id="SSF50353">
    <property type="entry name" value="Cytokine"/>
    <property type="match status" value="1"/>
</dbReference>
<dbReference type="SMART" id="SM00442">
    <property type="entry name" value="FGF"/>
    <property type="match status" value="1"/>
</dbReference>
<dbReference type="InterPro" id="IPR056378">
    <property type="entry name" value="Let-756-like_FGF"/>
</dbReference>
<dbReference type="PRINTS" id="PR00262">
    <property type="entry name" value="IL1HBGF"/>
</dbReference>
<dbReference type="GeneID" id="116289049"/>
<reference evidence="3" key="1">
    <citation type="submission" date="2025-08" db="UniProtKB">
        <authorList>
            <consortium name="RefSeq"/>
        </authorList>
    </citation>
    <scope>IDENTIFICATION</scope>
    <source>
        <tissue evidence="3">Tentacle</tissue>
    </source>
</reference>
<dbReference type="RefSeq" id="XP_031551796.1">
    <property type="nucleotide sequence ID" value="XM_031695936.1"/>
</dbReference>
<evidence type="ECO:0000256" key="1">
    <source>
        <dbReference type="ARBA" id="ARBA00007936"/>
    </source>
</evidence>
<evidence type="ECO:0000313" key="3">
    <source>
        <dbReference type="RefSeq" id="XP_031551796.1"/>
    </source>
</evidence>
<dbReference type="InterPro" id="IPR008996">
    <property type="entry name" value="IL1/FGF"/>
</dbReference>
<evidence type="ECO:0000313" key="2">
    <source>
        <dbReference type="Proteomes" id="UP000515163"/>
    </source>
</evidence>
<dbReference type="KEGG" id="aten:116289049"/>
<dbReference type="CDD" id="cd00058">
    <property type="entry name" value="beta-trefoil_FGF"/>
    <property type="match status" value="1"/>
</dbReference>
<dbReference type="AlphaFoldDB" id="A0A6P8H8H0"/>
<dbReference type="Proteomes" id="UP000515163">
    <property type="component" value="Unplaced"/>
</dbReference>
<name>A0A6P8H8H0_ACTTE</name>
<dbReference type="GO" id="GO:0008083">
    <property type="term" value="F:growth factor activity"/>
    <property type="evidence" value="ECO:0007669"/>
    <property type="project" value="InterPro"/>
</dbReference>
<dbReference type="FunCoup" id="A0A6P8H8H0">
    <property type="interactions" value="535"/>
</dbReference>
<dbReference type="InParanoid" id="A0A6P8H8H0"/>
<protein>
    <submittedName>
        <fullName evidence="3">Fibroblast growth factor 1-like</fullName>
    </submittedName>
</protein>
<dbReference type="PANTHER" id="PTHR11486">
    <property type="entry name" value="FIBROBLAST GROWTH FACTOR"/>
    <property type="match status" value="1"/>
</dbReference>